<evidence type="ECO:0000256" key="3">
    <source>
        <dbReference type="SAM" id="SignalP"/>
    </source>
</evidence>
<keyword evidence="3" id="KW-0732">Signal</keyword>
<feature type="coiled-coil region" evidence="1">
    <location>
        <begin position="283"/>
        <end position="329"/>
    </location>
</feature>
<feature type="region of interest" description="Disordered" evidence="2">
    <location>
        <begin position="32"/>
        <end position="63"/>
    </location>
</feature>
<reference evidence="4" key="1">
    <citation type="submission" date="2023-03" db="EMBL/GenBank/DDBJ databases">
        <title>Massive genome expansion in bonnet fungi (Mycena s.s.) driven by repeated elements and novel gene families across ecological guilds.</title>
        <authorList>
            <consortium name="Lawrence Berkeley National Laboratory"/>
            <person name="Harder C.B."/>
            <person name="Miyauchi S."/>
            <person name="Viragh M."/>
            <person name="Kuo A."/>
            <person name="Thoen E."/>
            <person name="Andreopoulos B."/>
            <person name="Lu D."/>
            <person name="Skrede I."/>
            <person name="Drula E."/>
            <person name="Henrissat B."/>
            <person name="Morin E."/>
            <person name="Kohler A."/>
            <person name="Barry K."/>
            <person name="LaButti K."/>
            <person name="Morin E."/>
            <person name="Salamov A."/>
            <person name="Lipzen A."/>
            <person name="Mereny Z."/>
            <person name="Hegedus B."/>
            <person name="Baldrian P."/>
            <person name="Stursova M."/>
            <person name="Weitz H."/>
            <person name="Taylor A."/>
            <person name="Grigoriev I.V."/>
            <person name="Nagy L.G."/>
            <person name="Martin F."/>
            <person name="Kauserud H."/>
        </authorList>
    </citation>
    <scope>NUCLEOTIDE SEQUENCE</scope>
    <source>
        <strain evidence="4">CBHHK188m</strain>
    </source>
</reference>
<sequence length="422" mass="47777">MPCSNTRGVQALLPLCFCIPTLSARPLQRPVKKNRYNQQNRGPAVSLEALGTRKETGERFSTPGKKSVAESALALFDIGSNTRGVQALRPLCFWIATPSREAVAPGKNTQTAGRESIPDSERFSILGELEIYQKLDAEESENTLQDEYDSQKASYRDLKRDINAAQEEMAAANAVYEQMTLDPSKEARIPPLSFGVCARSLRIYRDWPESALRVLQRRYELKAKRSSKKVPGSSAGLAQIGAPRTEVNNLTEELEKAAKQDLSKFQKMYREQKDFSKELHWQHDKFSATIEEVTKKLISLEKKNKAASNSGIQEKYEDLERTHERLKTVVFIICWRVDTPGADVLHNPQSHPNFPAAPRRWTMVISRRCQEKDRPYRCLSAQRPISRTKSAAWTHRPFVEILITSPGVASAFVFSSRIRLLK</sequence>
<keyword evidence="1" id="KW-0175">Coiled coil</keyword>
<feature type="coiled-coil region" evidence="1">
    <location>
        <begin position="141"/>
        <end position="182"/>
    </location>
</feature>
<evidence type="ECO:0000256" key="1">
    <source>
        <dbReference type="SAM" id="Coils"/>
    </source>
</evidence>
<feature type="signal peptide" evidence="3">
    <location>
        <begin position="1"/>
        <end position="24"/>
    </location>
</feature>
<evidence type="ECO:0000313" key="4">
    <source>
        <dbReference type="EMBL" id="KAJ7713632.1"/>
    </source>
</evidence>
<protein>
    <submittedName>
        <fullName evidence="4">Uncharacterized protein</fullName>
    </submittedName>
</protein>
<organism evidence="4 5">
    <name type="scientific">Mycena maculata</name>
    <dbReference type="NCBI Taxonomy" id="230809"/>
    <lineage>
        <taxon>Eukaryota</taxon>
        <taxon>Fungi</taxon>
        <taxon>Dikarya</taxon>
        <taxon>Basidiomycota</taxon>
        <taxon>Agaricomycotina</taxon>
        <taxon>Agaricomycetes</taxon>
        <taxon>Agaricomycetidae</taxon>
        <taxon>Agaricales</taxon>
        <taxon>Marasmiineae</taxon>
        <taxon>Mycenaceae</taxon>
        <taxon>Mycena</taxon>
    </lineage>
</organism>
<feature type="chain" id="PRO_5041937030" evidence="3">
    <location>
        <begin position="25"/>
        <end position="422"/>
    </location>
</feature>
<dbReference type="Proteomes" id="UP001215280">
    <property type="component" value="Unassembled WGS sequence"/>
</dbReference>
<evidence type="ECO:0000313" key="5">
    <source>
        <dbReference type="Proteomes" id="UP001215280"/>
    </source>
</evidence>
<evidence type="ECO:0000256" key="2">
    <source>
        <dbReference type="SAM" id="MobiDB-lite"/>
    </source>
</evidence>
<keyword evidence="5" id="KW-1185">Reference proteome</keyword>
<comment type="caution">
    <text evidence="4">The sequence shown here is derived from an EMBL/GenBank/DDBJ whole genome shotgun (WGS) entry which is preliminary data.</text>
</comment>
<gene>
    <name evidence="4" type="ORF">DFH07DRAFT_785908</name>
</gene>
<accession>A0AAD7H6I6</accession>
<dbReference type="AlphaFoldDB" id="A0AAD7H6I6"/>
<proteinExistence type="predicted"/>
<dbReference type="EMBL" id="JARJLG010000389">
    <property type="protein sequence ID" value="KAJ7713632.1"/>
    <property type="molecule type" value="Genomic_DNA"/>
</dbReference>
<name>A0AAD7H6I6_9AGAR</name>